<name>A0A974NF67_9GAMM</name>
<evidence type="ECO:0000313" key="5">
    <source>
        <dbReference type="EMBL" id="QQP85480.1"/>
    </source>
</evidence>
<sequence length="262" mass="29928">MSIGYKESYLHWKLTQQNNFLERTQYAQPKKIALFLDFDGTLTPIVDHPCNVLISTDTRFLLKQLALYCEGALAIITGRTIKDIDSLLSLKSLYVAGIHGAEWRTQSKTFFAACFEKDIAQVTAKIKDLLKRFPEVWLEDKSYSIAIHYRAMPSIEQKLFSALQEIISDYQNLDILLGKMVFEIKNSNINKGKALSKFMEDEPFVNRFPIAIGDDVTDEYAFKKVNELGGYSIKIGEGETCAKQRLANPKQLHDWLAQLLVF</sequence>
<dbReference type="RefSeq" id="WP_201092130.1">
    <property type="nucleotide sequence ID" value="NZ_CP067393.1"/>
</dbReference>
<comment type="function">
    <text evidence="4">Removes the phosphate from trehalose 6-phosphate to produce free trehalose.</text>
</comment>
<accession>A0A974NF67</accession>
<dbReference type="EMBL" id="CP067393">
    <property type="protein sequence ID" value="QQP85480.1"/>
    <property type="molecule type" value="Genomic_DNA"/>
</dbReference>
<comment type="catalytic activity">
    <reaction evidence="4">
        <text>alpha,alpha-trehalose 6-phosphate + H2O = alpha,alpha-trehalose + phosphate</text>
        <dbReference type="Rhea" id="RHEA:23420"/>
        <dbReference type="ChEBI" id="CHEBI:15377"/>
        <dbReference type="ChEBI" id="CHEBI:16551"/>
        <dbReference type="ChEBI" id="CHEBI:43474"/>
        <dbReference type="ChEBI" id="CHEBI:58429"/>
        <dbReference type="EC" id="3.1.3.12"/>
    </reaction>
</comment>
<protein>
    <recommendedName>
        <fullName evidence="4">Trehalose 6-phosphate phosphatase</fullName>
        <ecNumber evidence="4">3.1.3.12</ecNumber>
    </recommendedName>
</protein>
<dbReference type="InterPro" id="IPR006379">
    <property type="entry name" value="HAD-SF_hydro_IIB"/>
</dbReference>
<evidence type="ECO:0000313" key="6">
    <source>
        <dbReference type="Proteomes" id="UP000595278"/>
    </source>
</evidence>
<evidence type="ECO:0000256" key="3">
    <source>
        <dbReference type="ARBA" id="ARBA00022801"/>
    </source>
</evidence>
<dbReference type="GO" id="GO:0000287">
    <property type="term" value="F:magnesium ion binding"/>
    <property type="evidence" value="ECO:0007669"/>
    <property type="project" value="UniProtKB-ARBA"/>
</dbReference>
<dbReference type="EC" id="3.1.3.12" evidence="4"/>
<keyword evidence="4" id="KW-0460">Magnesium</keyword>
<dbReference type="KEGG" id="eaz:JHT90_14070"/>
<dbReference type="GO" id="GO:0004805">
    <property type="term" value="F:trehalose-phosphatase activity"/>
    <property type="evidence" value="ECO:0007669"/>
    <property type="project" value="UniProtKB-EC"/>
</dbReference>
<dbReference type="SUPFAM" id="SSF56784">
    <property type="entry name" value="HAD-like"/>
    <property type="match status" value="1"/>
</dbReference>
<dbReference type="PANTHER" id="PTHR43768">
    <property type="entry name" value="TREHALOSE 6-PHOSPHATE PHOSPHATASE"/>
    <property type="match status" value="1"/>
</dbReference>
<proteinExistence type="inferred from homology"/>
<keyword evidence="3 4" id="KW-0378">Hydrolase</keyword>
<keyword evidence="6" id="KW-1185">Reference proteome</keyword>
<keyword evidence="4" id="KW-0479">Metal-binding</keyword>
<dbReference type="Proteomes" id="UP000595278">
    <property type="component" value="Chromosome"/>
</dbReference>
<comment type="pathway">
    <text evidence="1 4">Glycan biosynthesis; trehalose biosynthesis.</text>
</comment>
<organism evidence="5 6">
    <name type="scientific">Entomomonas asaccharolytica</name>
    <dbReference type="NCBI Taxonomy" id="2785331"/>
    <lineage>
        <taxon>Bacteria</taxon>
        <taxon>Pseudomonadati</taxon>
        <taxon>Pseudomonadota</taxon>
        <taxon>Gammaproteobacteria</taxon>
        <taxon>Pseudomonadales</taxon>
        <taxon>Pseudomonadaceae</taxon>
        <taxon>Entomomonas</taxon>
    </lineage>
</organism>
<dbReference type="NCBIfam" id="TIGR00685">
    <property type="entry name" value="T6PP"/>
    <property type="match status" value="1"/>
</dbReference>
<dbReference type="InterPro" id="IPR044651">
    <property type="entry name" value="OTSB-like"/>
</dbReference>
<comment type="cofactor">
    <cofactor evidence="4">
        <name>Mg(2+)</name>
        <dbReference type="ChEBI" id="CHEBI:18420"/>
    </cofactor>
</comment>
<dbReference type="CDD" id="cd01627">
    <property type="entry name" value="HAD_TPP"/>
    <property type="match status" value="1"/>
</dbReference>
<dbReference type="InterPro" id="IPR023214">
    <property type="entry name" value="HAD_sf"/>
</dbReference>
<dbReference type="Gene3D" id="3.40.50.1000">
    <property type="entry name" value="HAD superfamily/HAD-like"/>
    <property type="match status" value="1"/>
</dbReference>
<dbReference type="NCBIfam" id="TIGR01484">
    <property type="entry name" value="HAD-SF-IIB"/>
    <property type="match status" value="1"/>
</dbReference>
<dbReference type="PANTHER" id="PTHR43768:SF3">
    <property type="entry name" value="TREHALOSE 6-PHOSPHATE PHOSPHATASE"/>
    <property type="match status" value="1"/>
</dbReference>
<dbReference type="GO" id="GO:0005992">
    <property type="term" value="P:trehalose biosynthetic process"/>
    <property type="evidence" value="ECO:0007669"/>
    <property type="project" value="InterPro"/>
</dbReference>
<comment type="similarity">
    <text evidence="2 4">Belongs to the trehalose phosphatase family.</text>
</comment>
<evidence type="ECO:0000256" key="4">
    <source>
        <dbReference type="RuleBase" id="RU361117"/>
    </source>
</evidence>
<dbReference type="Gene3D" id="3.30.70.1020">
    <property type="entry name" value="Trehalose-6-phosphate phosphatase related protein, domain 2"/>
    <property type="match status" value="1"/>
</dbReference>
<dbReference type="Pfam" id="PF02358">
    <property type="entry name" value="Trehalose_PPase"/>
    <property type="match status" value="1"/>
</dbReference>
<evidence type="ECO:0000256" key="1">
    <source>
        <dbReference type="ARBA" id="ARBA00005199"/>
    </source>
</evidence>
<gene>
    <name evidence="5" type="primary">otsB</name>
    <name evidence="5" type="ORF">JHT90_14070</name>
</gene>
<dbReference type="InterPro" id="IPR036412">
    <property type="entry name" value="HAD-like_sf"/>
</dbReference>
<evidence type="ECO:0000256" key="2">
    <source>
        <dbReference type="ARBA" id="ARBA00008770"/>
    </source>
</evidence>
<reference evidence="5 6" key="1">
    <citation type="submission" date="2021-01" db="EMBL/GenBank/DDBJ databases">
        <title>Entomomonas sp. F2A isolated from a house cricket (Acheta domesticus).</title>
        <authorList>
            <person name="Spergser J."/>
            <person name="Busse H.-J."/>
        </authorList>
    </citation>
    <scope>NUCLEOTIDE SEQUENCE [LARGE SCALE GENOMIC DNA]</scope>
    <source>
        <strain evidence="5 6">F2A</strain>
    </source>
</reference>
<dbReference type="InterPro" id="IPR003337">
    <property type="entry name" value="Trehalose_PPase"/>
</dbReference>
<dbReference type="AlphaFoldDB" id="A0A974NF67"/>